<feature type="non-terminal residue" evidence="3">
    <location>
        <position position="438"/>
    </location>
</feature>
<sequence>MALARASSPIPEGTSSYVSGKTEDADMPHAMGDDDCDKAALKERMRLWQQNYDEKWGSEELTWEEKVVEVLHIVRCREFTEYDPKKREFVLTRFCRFNIAFFDFEKESTAAFGPPLSELKRSAWRSLDASVNVISLNITESDVDFPICVFGTVLARDQLDYKCVYLFKRDRDNPQVITSPNDMLTLTGPYRGLDVTDRMFFEINLKIKCDDTGDRDFSKDVIEHNGISHTEKTMDWQVTSWLSTVEFVYAPVQYAVEATLAVTVLRGPCDFSGKVTAWTAGNRKGKVILYDSEAPGTMTKTGDFGCKEAGSVYNGREYHGLTKFEVYLFSPYHFRRRRAALPEAELNTVKTADSTSHGCLGRFALNLYKMAVYEVRRRCGLYARAQLGSRIVARPAAPADNRCSARATRRSGPATTSTSVQMALGTLLYALRFLMHCI</sequence>
<dbReference type="PANTHER" id="PTHR33065:SF187">
    <property type="entry name" value="DUF6598 DOMAIN-CONTAINING PROTEIN"/>
    <property type="match status" value="1"/>
</dbReference>
<reference evidence="3 4" key="1">
    <citation type="journal article" date="2019" name="Sci. Rep.">
        <title>A high-quality genome of Eragrostis curvula grass provides insights into Poaceae evolution and supports new strategies to enhance forage quality.</title>
        <authorList>
            <person name="Carballo J."/>
            <person name="Santos B.A.C.M."/>
            <person name="Zappacosta D."/>
            <person name="Garbus I."/>
            <person name="Selva J.P."/>
            <person name="Gallo C.A."/>
            <person name="Diaz A."/>
            <person name="Albertini E."/>
            <person name="Caccamo M."/>
            <person name="Echenique V."/>
        </authorList>
    </citation>
    <scope>NUCLEOTIDE SEQUENCE [LARGE SCALE GENOMIC DNA]</scope>
    <source>
        <strain evidence="4">cv. Victoria</strain>
        <tissue evidence="3">Leaf</tissue>
    </source>
</reference>
<evidence type="ECO:0000313" key="4">
    <source>
        <dbReference type="Proteomes" id="UP000324897"/>
    </source>
</evidence>
<evidence type="ECO:0000313" key="3">
    <source>
        <dbReference type="EMBL" id="TVU20322.1"/>
    </source>
</evidence>
<dbReference type="PANTHER" id="PTHR33065">
    <property type="entry name" value="OS07G0486400 PROTEIN"/>
    <property type="match status" value="1"/>
</dbReference>
<dbReference type="AlphaFoldDB" id="A0A5J9U9B2"/>
<dbReference type="Pfam" id="PF20241">
    <property type="entry name" value="DUF6598"/>
    <property type="match status" value="1"/>
</dbReference>
<comment type="caution">
    <text evidence="3">The sequence shown here is derived from an EMBL/GenBank/DDBJ whole genome shotgun (WGS) entry which is preliminary data.</text>
</comment>
<accession>A0A5J9U9B2</accession>
<gene>
    <name evidence="3" type="ORF">EJB05_36527</name>
</gene>
<dbReference type="Proteomes" id="UP000324897">
    <property type="component" value="Chromosome 7"/>
</dbReference>
<evidence type="ECO:0000259" key="2">
    <source>
        <dbReference type="Pfam" id="PF20241"/>
    </source>
</evidence>
<organism evidence="3 4">
    <name type="scientific">Eragrostis curvula</name>
    <name type="common">weeping love grass</name>
    <dbReference type="NCBI Taxonomy" id="38414"/>
    <lineage>
        <taxon>Eukaryota</taxon>
        <taxon>Viridiplantae</taxon>
        <taxon>Streptophyta</taxon>
        <taxon>Embryophyta</taxon>
        <taxon>Tracheophyta</taxon>
        <taxon>Spermatophyta</taxon>
        <taxon>Magnoliopsida</taxon>
        <taxon>Liliopsida</taxon>
        <taxon>Poales</taxon>
        <taxon>Poaceae</taxon>
        <taxon>PACMAD clade</taxon>
        <taxon>Chloridoideae</taxon>
        <taxon>Eragrostideae</taxon>
        <taxon>Eragrostidinae</taxon>
        <taxon>Eragrostis</taxon>
    </lineage>
</organism>
<proteinExistence type="predicted"/>
<feature type="domain" description="DUF6598" evidence="2">
    <location>
        <begin position="130"/>
        <end position="299"/>
    </location>
</feature>
<dbReference type="InterPro" id="IPR046533">
    <property type="entry name" value="DUF6598"/>
</dbReference>
<name>A0A5J9U9B2_9POAL</name>
<keyword evidence="4" id="KW-1185">Reference proteome</keyword>
<dbReference type="Gramene" id="TVU20322">
    <property type="protein sequence ID" value="TVU20322"/>
    <property type="gene ID" value="EJB05_36527"/>
</dbReference>
<feature type="region of interest" description="Disordered" evidence="1">
    <location>
        <begin position="1"/>
        <end position="33"/>
    </location>
</feature>
<protein>
    <recommendedName>
        <fullName evidence="2">DUF6598 domain-containing protein</fullName>
    </recommendedName>
</protein>
<dbReference type="EMBL" id="RWGY01000029">
    <property type="protein sequence ID" value="TVU20322.1"/>
    <property type="molecule type" value="Genomic_DNA"/>
</dbReference>
<evidence type="ECO:0000256" key="1">
    <source>
        <dbReference type="SAM" id="MobiDB-lite"/>
    </source>
</evidence>
<dbReference type="OrthoDB" id="686435at2759"/>